<dbReference type="EMBL" id="MLJW01003575">
    <property type="protein sequence ID" value="OIQ71751.1"/>
    <property type="molecule type" value="Genomic_DNA"/>
</dbReference>
<gene>
    <name evidence="2" type="ORF">GALL_466280</name>
</gene>
<evidence type="ECO:0000256" key="1">
    <source>
        <dbReference type="SAM" id="Phobius"/>
    </source>
</evidence>
<dbReference type="AlphaFoldDB" id="A0A1J5PVF8"/>
<sequence length="65" mass="6646">MKPLFRTLSLTAVICAIAGSAVAAPLAAPGPEIGEGVIGAAVAMVALLAFVILPRLKGLRRVREH</sequence>
<keyword evidence="1" id="KW-0812">Transmembrane</keyword>
<comment type="caution">
    <text evidence="2">The sequence shown here is derived from an EMBL/GenBank/DDBJ whole genome shotgun (WGS) entry which is preliminary data.</text>
</comment>
<feature type="transmembrane region" description="Helical" evidence="1">
    <location>
        <begin position="33"/>
        <end position="53"/>
    </location>
</feature>
<proteinExistence type="predicted"/>
<name>A0A1J5PVF8_9ZZZZ</name>
<organism evidence="2">
    <name type="scientific">mine drainage metagenome</name>
    <dbReference type="NCBI Taxonomy" id="410659"/>
    <lineage>
        <taxon>unclassified sequences</taxon>
        <taxon>metagenomes</taxon>
        <taxon>ecological metagenomes</taxon>
    </lineage>
</organism>
<keyword evidence="1" id="KW-0472">Membrane</keyword>
<evidence type="ECO:0000313" key="2">
    <source>
        <dbReference type="EMBL" id="OIQ71751.1"/>
    </source>
</evidence>
<protein>
    <submittedName>
        <fullName evidence="2">Uncharacterized protein</fullName>
    </submittedName>
</protein>
<reference evidence="2" key="1">
    <citation type="submission" date="2016-10" db="EMBL/GenBank/DDBJ databases">
        <title>Sequence of Gallionella enrichment culture.</title>
        <authorList>
            <person name="Poehlein A."/>
            <person name="Muehling M."/>
            <person name="Daniel R."/>
        </authorList>
    </citation>
    <scope>NUCLEOTIDE SEQUENCE</scope>
</reference>
<keyword evidence="1" id="KW-1133">Transmembrane helix</keyword>
<accession>A0A1J5PVF8</accession>